<organism evidence="1 2">
    <name type="scientific">Paramecium primaurelia</name>
    <dbReference type="NCBI Taxonomy" id="5886"/>
    <lineage>
        <taxon>Eukaryota</taxon>
        <taxon>Sar</taxon>
        <taxon>Alveolata</taxon>
        <taxon>Ciliophora</taxon>
        <taxon>Intramacronucleata</taxon>
        <taxon>Oligohymenophorea</taxon>
        <taxon>Peniculida</taxon>
        <taxon>Parameciidae</taxon>
        <taxon>Paramecium</taxon>
    </lineage>
</organism>
<protein>
    <submittedName>
        <fullName evidence="1">Uncharacterized protein</fullName>
    </submittedName>
</protein>
<name>A0A8S1NH49_PARPR</name>
<accession>A0A8S1NH49</accession>
<keyword evidence="2" id="KW-1185">Reference proteome</keyword>
<evidence type="ECO:0000313" key="2">
    <source>
        <dbReference type="Proteomes" id="UP000688137"/>
    </source>
</evidence>
<sequence>MQESQDVTVLQFIQGDQQSKQKYVEVSKYFVGNQQSQVGIDQLLESIQFVQLISLSQQVKQAPKHFEQVVDPDFIQYPLAHSLQIVSEVHLVQKDEQGLHTSLYEHIPQLFSCVQQYPSKHFQQLDELEHVSQLSKQSRHPPIIPDQQYQCYPHDELAMSYILQITYQMKGRVNNKILENILCQHFVYNQNFKNLSKNFLKLSL</sequence>
<comment type="caution">
    <text evidence="1">The sequence shown here is derived from an EMBL/GenBank/DDBJ whole genome shotgun (WGS) entry which is preliminary data.</text>
</comment>
<reference evidence="1" key="1">
    <citation type="submission" date="2021-01" db="EMBL/GenBank/DDBJ databases">
        <authorList>
            <consortium name="Genoscope - CEA"/>
            <person name="William W."/>
        </authorList>
    </citation>
    <scope>NUCLEOTIDE SEQUENCE</scope>
</reference>
<evidence type="ECO:0000313" key="1">
    <source>
        <dbReference type="EMBL" id="CAD8092058.1"/>
    </source>
</evidence>
<dbReference type="EMBL" id="CAJJDM010000092">
    <property type="protein sequence ID" value="CAD8092058.1"/>
    <property type="molecule type" value="Genomic_DNA"/>
</dbReference>
<proteinExistence type="predicted"/>
<dbReference type="Proteomes" id="UP000688137">
    <property type="component" value="Unassembled WGS sequence"/>
</dbReference>
<gene>
    <name evidence="1" type="ORF">PPRIM_AZ9-3.1.T0890197</name>
</gene>
<dbReference type="AlphaFoldDB" id="A0A8S1NH49"/>